<organism evidence="3 4">
    <name type="scientific">Tilletia caries</name>
    <name type="common">wheat bunt fungus</name>
    <dbReference type="NCBI Taxonomy" id="13290"/>
    <lineage>
        <taxon>Eukaryota</taxon>
        <taxon>Fungi</taxon>
        <taxon>Dikarya</taxon>
        <taxon>Basidiomycota</taxon>
        <taxon>Ustilaginomycotina</taxon>
        <taxon>Exobasidiomycetes</taxon>
        <taxon>Tilletiales</taxon>
        <taxon>Tilletiaceae</taxon>
        <taxon>Tilletia</taxon>
    </lineage>
</organism>
<keyword evidence="5" id="KW-1185">Reference proteome</keyword>
<dbReference type="Proteomes" id="UP000077671">
    <property type="component" value="Unassembled WGS sequence"/>
</dbReference>
<reference evidence="3" key="1">
    <citation type="submission" date="2016-04" db="EMBL/GenBank/DDBJ databases">
        <authorList>
            <person name="Nguyen H.D."/>
            <person name="Kesanakurti P."/>
            <person name="Cullis J."/>
            <person name="Levesque C.A."/>
            <person name="Hambleton S."/>
        </authorList>
    </citation>
    <scope>NUCLEOTIDE SEQUENCE</scope>
    <source>
        <strain evidence="3">DAOMC 238032</strain>
    </source>
</reference>
<reference evidence="3" key="2">
    <citation type="journal article" date="2019" name="IMA Fungus">
        <title>Genome sequencing and comparison of five Tilletia species to identify candidate genes for the detection of regulated species infecting wheat.</title>
        <authorList>
            <person name="Nguyen H.D.T."/>
            <person name="Sultana T."/>
            <person name="Kesanakurti P."/>
            <person name="Hambleton S."/>
        </authorList>
    </citation>
    <scope>NUCLEOTIDE SEQUENCE</scope>
    <source>
        <strain evidence="3">DAOMC 238032</strain>
    </source>
</reference>
<protein>
    <submittedName>
        <fullName evidence="3">Uncharacterized protein</fullName>
    </submittedName>
</protein>
<gene>
    <name evidence="3" type="ORF">A4X03_0g1406</name>
    <name evidence="2" type="ORF">JKIAZH3_G2875</name>
</gene>
<accession>A0A177VAJ2</accession>
<dbReference type="EMBL" id="CAJHJG010006663">
    <property type="protein sequence ID" value="CAD6958637.1"/>
    <property type="molecule type" value="Genomic_DNA"/>
</dbReference>
<name>A0A177VAJ2_9BASI</name>
<evidence type="ECO:0000256" key="1">
    <source>
        <dbReference type="SAM" id="MobiDB-lite"/>
    </source>
</evidence>
<evidence type="ECO:0000313" key="3">
    <source>
        <dbReference type="EMBL" id="KAE8263806.1"/>
    </source>
</evidence>
<sequence>MPKASQGLAAQGKTTSSASYKRPRPQHASEKGKGGGGQQQYETAEEALDAAVGIEERAERFARAQGDKARRLFEEALTVYHRAVELGGENHPDACYNAGRTSLVLATGFYTPSQARPALQLAITHFLSALSARLSDPNIAQPSSASSAMLAQIGEEVKLSVAIFENRNDVVMNDVLNRSPATPFQTNRGSGITAEEDADTIDPFVVDIVSNAAGALQALAELDDHYGQPMPPVSARTVFSKLPATVVAAPVNPISTVVAAVRMYALACTCFSHAIASSSIRSENQFATEGSTPAASVVDAQVAESSSDADEAMAVEDNAMMESEPALSSTYEGSTNPLTPSGYAEALSDCYSAISSLLSLVDTGTKPDTSAFNMALVTWAVGAGRTVLFEADRLQADVSQAGSSVDETEREGCSKVLAALRHSPLLLDVAALVAAESRLPGSHSKEDPSFMAELVRLERSVSQVADGLLTRAQDQAVPTVEELCDIADAAISMSQLRIRVAGLDGLGTSESRPTVRADLPVATAAWSTASGAAKLLVKAYALLEANNPATAPASSGATSDFVLGDSTPDARGGLLSERQRTQLGISLCLAQVSLLRLHPVFNVLRAAQLSDEARKTIDVLRANAVAYSRRALQQAGLRWVLQYADDAGKKDTSGRKLGSQWVTEQARLLEHDERVLHDGWEVLSLRVETLMVAIRAGWYKFSAQQDAVRQVASGLGQPSAAANHQEFFSALLQGHSTGLELLGLLECLVALTKASSATNQSMPQLAEKARDKEEIAQSWEIEVFRSSVGDVTSTGPLSKALNHVRALAEVDEDDGSISAAQDSSDRHVALAGSIRLDGVGTMDELSFWDWAVEGLLGQRVLRQ</sequence>
<comment type="caution">
    <text evidence="3">The sequence shown here is derived from an EMBL/GenBank/DDBJ whole genome shotgun (WGS) entry which is preliminary data.</text>
</comment>
<dbReference type="EMBL" id="LWDD02000113">
    <property type="protein sequence ID" value="KAE8263806.1"/>
    <property type="molecule type" value="Genomic_DNA"/>
</dbReference>
<evidence type="ECO:0000313" key="2">
    <source>
        <dbReference type="EMBL" id="CAD6958637.1"/>
    </source>
</evidence>
<reference evidence="2" key="3">
    <citation type="submission" date="2020-10" db="EMBL/GenBank/DDBJ databases">
        <authorList>
            <person name="Sedaghatjoo S."/>
        </authorList>
    </citation>
    <scope>NUCLEOTIDE SEQUENCE</scope>
    <source>
        <strain evidence="2">AZH3</strain>
    </source>
</reference>
<proteinExistence type="predicted"/>
<dbReference type="Proteomes" id="UP000836402">
    <property type="component" value="Unassembled WGS sequence"/>
</dbReference>
<evidence type="ECO:0000313" key="5">
    <source>
        <dbReference type="Proteomes" id="UP000836402"/>
    </source>
</evidence>
<feature type="region of interest" description="Disordered" evidence="1">
    <location>
        <begin position="1"/>
        <end position="42"/>
    </location>
</feature>
<dbReference type="AlphaFoldDB" id="A0A177VAJ2"/>
<evidence type="ECO:0000313" key="4">
    <source>
        <dbReference type="Proteomes" id="UP000077671"/>
    </source>
</evidence>